<dbReference type="InParanoid" id="A8NYQ2"/>
<dbReference type="OrthoDB" id="3254002at2759"/>
<feature type="region of interest" description="Disordered" evidence="1">
    <location>
        <begin position="407"/>
        <end position="478"/>
    </location>
</feature>
<dbReference type="VEuPathDB" id="FungiDB:CC1G_01402"/>
<dbReference type="SMART" id="SM00355">
    <property type="entry name" value="ZnF_C2H2"/>
    <property type="match status" value="3"/>
</dbReference>
<reference evidence="3 4" key="1">
    <citation type="journal article" date="2010" name="Proc. Natl. Acad. Sci. U.S.A.">
        <title>Insights into evolution of multicellular fungi from the assembled chromosomes of the mushroom Coprinopsis cinerea (Coprinus cinereus).</title>
        <authorList>
            <person name="Stajich J.E."/>
            <person name="Wilke S.K."/>
            <person name="Ahren D."/>
            <person name="Au C.H."/>
            <person name="Birren B.W."/>
            <person name="Borodovsky M."/>
            <person name="Burns C."/>
            <person name="Canback B."/>
            <person name="Casselton L.A."/>
            <person name="Cheng C.K."/>
            <person name="Deng J."/>
            <person name="Dietrich F.S."/>
            <person name="Fargo D.C."/>
            <person name="Farman M.L."/>
            <person name="Gathman A.C."/>
            <person name="Goldberg J."/>
            <person name="Guigo R."/>
            <person name="Hoegger P.J."/>
            <person name="Hooker J.B."/>
            <person name="Huggins A."/>
            <person name="James T.Y."/>
            <person name="Kamada T."/>
            <person name="Kilaru S."/>
            <person name="Kodira C."/>
            <person name="Kues U."/>
            <person name="Kupfer D."/>
            <person name="Kwan H.S."/>
            <person name="Lomsadze A."/>
            <person name="Li W."/>
            <person name="Lilly W.W."/>
            <person name="Ma L.J."/>
            <person name="Mackey A.J."/>
            <person name="Manning G."/>
            <person name="Martin F."/>
            <person name="Muraguchi H."/>
            <person name="Natvig D.O."/>
            <person name="Palmerini H."/>
            <person name="Ramesh M.A."/>
            <person name="Rehmeyer C.J."/>
            <person name="Roe B.A."/>
            <person name="Shenoy N."/>
            <person name="Stanke M."/>
            <person name="Ter-Hovhannisyan V."/>
            <person name="Tunlid A."/>
            <person name="Velagapudi R."/>
            <person name="Vision T.J."/>
            <person name="Zeng Q."/>
            <person name="Zolan M.E."/>
            <person name="Pukkila P.J."/>
        </authorList>
    </citation>
    <scope>NUCLEOTIDE SEQUENCE [LARGE SCALE GENOMIC DNA]</scope>
    <source>
        <strain evidence="4">Okayama-7 / 130 / ATCC MYA-4618 / FGSC 9003</strain>
    </source>
</reference>
<feature type="region of interest" description="Disordered" evidence="1">
    <location>
        <begin position="138"/>
        <end position="208"/>
    </location>
</feature>
<dbReference type="KEGG" id="cci:CC1G_01402"/>
<dbReference type="GeneID" id="6014046"/>
<protein>
    <recommendedName>
        <fullName evidence="2">C2H2-type domain-containing protein</fullName>
    </recommendedName>
</protein>
<feature type="compositionally biased region" description="Polar residues" evidence="1">
    <location>
        <begin position="173"/>
        <end position="208"/>
    </location>
</feature>
<accession>A8NYQ2</accession>
<sequence>MAKRTPTQEEIALLIKQKEAGEQAERLLRELGITTDNARTSSPSGISQSPSLQPGHPAPHGQQTAMAQASVTNQASVFTPPMRAMVPHFHQHSVQPNAVQTNVNSSSIAEAFKNNAQTAHMNRLRLMQLQNQFKAQANFGGPHAHQNQRPQSAGPVDLPQTIRVPEASARPATVSTNQPTLSSNAFGHPNQSTAPLLPQAASNQQTSVPAANATTRLPLPFAFQRAYSRTGPTTVPYGSVLTSGSQHAPQHPGPNPSATFTLRFTGLSKTPPLHLPRLNDFQLNDMKRRIAEWKQGLINRNINEAYFDFYEAFGYNRGWRVCTNVSGTFIQDENQTERIPVESLYRSLEKNKLPPAVGASTHVGAAPVQSTSTPSPSMSTTSISTRSPREANKKSLAKDLLNALGKRARTGGESVSAPAAKRMATGVNGEPSTPCDIRAISPTQHGESPQLLSKPSGASIPPTSVDDLPPQEAPTSHGDVLPQVLQAIPPTEQKGTAVFPENNVPITLSSSATSPVNHFPSPEVPPIVSLPEPDSTPPPESRPSAPMVRSTPVVAPSSRSSSHKSHKDDPSAHSVAHSTPPPQPPPTSDEEEPLFLPSTSAPSSPVTTPFRELPGNDDGGVQLASKRKPRGGGKSQVYVLIPPAPSHIRRDVKALRKQAKRRAEKGKGREVVAIIDIVESDAEDDELSDEGYDYSYDAQGNRIEDQADRDLLKVASTRLQAIPCGWDSCEVVMNSVASLLEHLERHHRPPNLTKGQTFPCHWTRCGRQCKKGDRHLLKHAFDHLVCPIEGCDESFRTVRALQRHCDCDHGKDDSFKRRWNPTQPNDARLKELEPPPCPGILPAYRVEPLIVRPAPIPEEEHRWRAPEVKRIITGLEKPRQHKTRSIRVRVEHQDDDSVQVPVYRYEYLTDYPKRYGYPQSEPAEGFKFDPLPTEEVLEDIRHGLVILDNRPESPRPPPSTGSSLDREMSPEIPPPLPFRAVNAGTAASGNGGEHQEARELTSASDDESAVAFLLSTP</sequence>
<evidence type="ECO:0000313" key="4">
    <source>
        <dbReference type="Proteomes" id="UP000001861"/>
    </source>
</evidence>
<evidence type="ECO:0000259" key="2">
    <source>
        <dbReference type="PROSITE" id="PS00028"/>
    </source>
</evidence>
<feature type="region of interest" description="Disordered" evidence="1">
    <location>
        <begin position="356"/>
        <end position="393"/>
    </location>
</feature>
<feature type="region of interest" description="Disordered" evidence="1">
    <location>
        <begin position="946"/>
        <end position="1017"/>
    </location>
</feature>
<evidence type="ECO:0000313" key="3">
    <source>
        <dbReference type="EMBL" id="EAU84406.2"/>
    </source>
</evidence>
<feature type="region of interest" description="Disordered" evidence="1">
    <location>
        <begin position="31"/>
        <end position="63"/>
    </location>
</feature>
<dbReference type="OMA" id="SAMANYW"/>
<dbReference type="EMBL" id="AACS02000005">
    <property type="protein sequence ID" value="EAU84406.2"/>
    <property type="molecule type" value="Genomic_DNA"/>
</dbReference>
<feature type="compositionally biased region" description="Polar residues" evidence="1">
    <location>
        <begin position="441"/>
        <end position="453"/>
    </location>
</feature>
<evidence type="ECO:0000256" key="1">
    <source>
        <dbReference type="SAM" id="MobiDB-lite"/>
    </source>
</evidence>
<gene>
    <name evidence="3" type="ORF">CC1G_01402</name>
</gene>
<dbReference type="eggNOG" id="KOG1721">
    <property type="taxonomic scope" value="Eukaryota"/>
</dbReference>
<feature type="domain" description="C2H2-type" evidence="2">
    <location>
        <begin position="786"/>
        <end position="809"/>
    </location>
</feature>
<feature type="compositionally biased region" description="Low complexity" evidence="1">
    <location>
        <begin position="41"/>
        <end position="55"/>
    </location>
</feature>
<feature type="compositionally biased region" description="Low complexity" evidence="1">
    <location>
        <begin position="548"/>
        <end position="560"/>
    </location>
</feature>
<dbReference type="RefSeq" id="XP_001837490.2">
    <property type="nucleotide sequence ID" value="XM_001837438.2"/>
</dbReference>
<feature type="compositionally biased region" description="Low complexity" evidence="1">
    <location>
        <begin position="370"/>
        <end position="386"/>
    </location>
</feature>
<feature type="region of interest" description="Disordered" evidence="1">
    <location>
        <begin position="510"/>
        <end position="638"/>
    </location>
</feature>
<dbReference type="HOGENOM" id="CLU_296655_0_0_1"/>
<dbReference type="AlphaFoldDB" id="A8NYQ2"/>
<dbReference type="Proteomes" id="UP000001861">
    <property type="component" value="Unassembled WGS sequence"/>
</dbReference>
<dbReference type="PROSITE" id="PS00028">
    <property type="entry name" value="ZINC_FINGER_C2H2_1"/>
    <property type="match status" value="1"/>
</dbReference>
<dbReference type="InterPro" id="IPR013087">
    <property type="entry name" value="Znf_C2H2_type"/>
</dbReference>
<organism evidence="3 4">
    <name type="scientific">Coprinopsis cinerea (strain Okayama-7 / 130 / ATCC MYA-4618 / FGSC 9003)</name>
    <name type="common">Inky cap fungus</name>
    <name type="synonym">Hormographiella aspergillata</name>
    <dbReference type="NCBI Taxonomy" id="240176"/>
    <lineage>
        <taxon>Eukaryota</taxon>
        <taxon>Fungi</taxon>
        <taxon>Dikarya</taxon>
        <taxon>Basidiomycota</taxon>
        <taxon>Agaricomycotina</taxon>
        <taxon>Agaricomycetes</taxon>
        <taxon>Agaricomycetidae</taxon>
        <taxon>Agaricales</taxon>
        <taxon>Agaricineae</taxon>
        <taxon>Psathyrellaceae</taxon>
        <taxon>Coprinopsis</taxon>
    </lineage>
</organism>
<feature type="compositionally biased region" description="Low complexity" evidence="1">
    <location>
        <begin position="597"/>
        <end position="609"/>
    </location>
</feature>
<comment type="caution">
    <text evidence="3">The sequence shown here is derived from an EMBL/GenBank/DDBJ whole genome shotgun (WGS) entry which is preliminary data.</text>
</comment>
<name>A8NYQ2_COPC7</name>
<keyword evidence="4" id="KW-1185">Reference proteome</keyword>
<proteinExistence type="predicted"/>